<evidence type="ECO:0000313" key="5">
    <source>
        <dbReference type="EMBL" id="CAJ0581549.1"/>
    </source>
</evidence>
<feature type="non-terminal residue" evidence="5">
    <location>
        <position position="585"/>
    </location>
</feature>
<reference evidence="5" key="1">
    <citation type="submission" date="2023-06" db="EMBL/GenBank/DDBJ databases">
        <authorList>
            <person name="Delattre M."/>
        </authorList>
    </citation>
    <scope>NUCLEOTIDE SEQUENCE</scope>
    <source>
        <strain evidence="5">AF72</strain>
    </source>
</reference>
<dbReference type="AlphaFoldDB" id="A0AA36D8A3"/>
<comment type="caution">
    <text evidence="5">The sequence shown here is derived from an EMBL/GenBank/DDBJ whole genome shotgun (WGS) entry which is preliminary data.</text>
</comment>
<feature type="chain" id="PRO_5041236838" description="EGF-like domain-containing protein" evidence="3">
    <location>
        <begin position="17"/>
        <end position="585"/>
    </location>
</feature>
<feature type="disulfide bond" evidence="1">
    <location>
        <begin position="210"/>
        <end position="219"/>
    </location>
</feature>
<accession>A0AA36D8A3</accession>
<evidence type="ECO:0000256" key="3">
    <source>
        <dbReference type="SAM" id="SignalP"/>
    </source>
</evidence>
<evidence type="ECO:0000256" key="1">
    <source>
        <dbReference type="PROSITE-ProRule" id="PRU00076"/>
    </source>
</evidence>
<gene>
    <name evidence="5" type="ORF">MSPICULIGERA_LOCUS19706</name>
</gene>
<sequence>MRWAVLFLFHGGFVAAHMSLTNPPARYPPLDFLDSARTKGPCGVPRPRSAEFTPYAVDEKVNVTWRMQYPHQGGFRIRLLDHDGRELEYLTNNGTYFVGMEDQTSQSVEVVFKKPCRQCTLLLERQALEWGLSYTFRSCADINVEKALPKDEDACSQRGTPLADDSCDCNRGWEGDKCQFKVECKKDGDCGPAGLCVQQPGQLIRKICACPYGFFGTHCQRKFPGKTNDCVGYDSLNNDKFSQYGMFNPECYNAKELPNNDTIYFRKSDKDVEIILDMATTSWLALGWRPLELSPTCRLFPDLEGVSRKKRSANETILPEESLIEDPTFLDAPETAEQEGPAPKLPENNGFLRGALDAPLHAMDCVDLVTAAVIDGRLLIRDMYSRDRSTPLDDLWYEGEDSLVGAAGIEVDGRTVVMFRRWSQEIEPTDHPLGPGPMHGSYSHAAPSALTGSRHTNSMFYPDDFLKYHGNVNRGQTVLDFHVSVPGRPEEDTKELIETIMEEEKPLTPARRPIARPVDNTENVDNNLLRLQEVPGNDVEKNLVDPPSPQAPGSAKSNTDPGNSAFTLPRFNLLPIFVVLLYRPL</sequence>
<dbReference type="Gene3D" id="2.10.25.10">
    <property type="entry name" value="Laminin"/>
    <property type="match status" value="1"/>
</dbReference>
<dbReference type="EMBL" id="CATQJA010002663">
    <property type="protein sequence ID" value="CAJ0581549.1"/>
    <property type="molecule type" value="Genomic_DNA"/>
</dbReference>
<feature type="signal peptide" evidence="3">
    <location>
        <begin position="1"/>
        <end position="16"/>
    </location>
</feature>
<dbReference type="PROSITE" id="PS00022">
    <property type="entry name" value="EGF_1"/>
    <property type="match status" value="2"/>
</dbReference>
<dbReference type="PANTHER" id="PTHR46901">
    <property type="entry name" value="GH04942P"/>
    <property type="match status" value="1"/>
</dbReference>
<dbReference type="InterPro" id="IPR000742">
    <property type="entry name" value="EGF"/>
</dbReference>
<evidence type="ECO:0000259" key="4">
    <source>
        <dbReference type="PROSITE" id="PS50026"/>
    </source>
</evidence>
<keyword evidence="1" id="KW-0245">EGF-like domain</keyword>
<evidence type="ECO:0000256" key="2">
    <source>
        <dbReference type="SAM" id="MobiDB-lite"/>
    </source>
</evidence>
<comment type="caution">
    <text evidence="1">Lacks conserved residue(s) required for the propagation of feature annotation.</text>
</comment>
<organism evidence="5 6">
    <name type="scientific">Mesorhabditis spiculigera</name>
    <dbReference type="NCBI Taxonomy" id="96644"/>
    <lineage>
        <taxon>Eukaryota</taxon>
        <taxon>Metazoa</taxon>
        <taxon>Ecdysozoa</taxon>
        <taxon>Nematoda</taxon>
        <taxon>Chromadorea</taxon>
        <taxon>Rhabditida</taxon>
        <taxon>Rhabditina</taxon>
        <taxon>Rhabditomorpha</taxon>
        <taxon>Rhabditoidea</taxon>
        <taxon>Rhabditidae</taxon>
        <taxon>Mesorhabditinae</taxon>
        <taxon>Mesorhabditis</taxon>
    </lineage>
</organism>
<keyword evidence="3" id="KW-0732">Signal</keyword>
<dbReference type="PANTHER" id="PTHR46901:SF2">
    <property type="entry name" value="GH04942P"/>
    <property type="match status" value="1"/>
</dbReference>
<feature type="domain" description="EGF-like" evidence="4">
    <location>
        <begin position="180"/>
        <end position="220"/>
    </location>
</feature>
<dbReference type="PROSITE" id="PS50026">
    <property type="entry name" value="EGF_3"/>
    <property type="match status" value="1"/>
</dbReference>
<keyword evidence="6" id="KW-1185">Reference proteome</keyword>
<feature type="region of interest" description="Disordered" evidence="2">
    <location>
        <begin position="533"/>
        <end position="562"/>
    </location>
</feature>
<protein>
    <recommendedName>
        <fullName evidence="4">EGF-like domain-containing protein</fullName>
    </recommendedName>
</protein>
<dbReference type="InterPro" id="IPR045266">
    <property type="entry name" value="DOH_DOMON"/>
</dbReference>
<name>A0AA36D8A3_9BILA</name>
<proteinExistence type="predicted"/>
<evidence type="ECO:0000313" key="6">
    <source>
        <dbReference type="Proteomes" id="UP001177023"/>
    </source>
</evidence>
<dbReference type="CDD" id="cd09631">
    <property type="entry name" value="DOMON_DOH"/>
    <property type="match status" value="1"/>
</dbReference>
<dbReference type="Proteomes" id="UP001177023">
    <property type="component" value="Unassembled WGS sequence"/>
</dbReference>
<dbReference type="PROSITE" id="PS01186">
    <property type="entry name" value="EGF_2"/>
    <property type="match status" value="2"/>
</dbReference>
<keyword evidence="1" id="KW-1015">Disulfide bond</keyword>